<dbReference type="InterPro" id="IPR013078">
    <property type="entry name" value="His_Pase_superF_clade-1"/>
</dbReference>
<comment type="caution">
    <text evidence="1">The sequence shown here is derived from an EMBL/GenBank/DDBJ whole genome shotgun (WGS) entry which is preliminary data.</text>
</comment>
<organism evidence="1 2">
    <name type="scientific">Tunturiibacter lichenicola</name>
    <dbReference type="NCBI Taxonomy" id="2051959"/>
    <lineage>
        <taxon>Bacteria</taxon>
        <taxon>Pseudomonadati</taxon>
        <taxon>Acidobacteriota</taxon>
        <taxon>Terriglobia</taxon>
        <taxon>Terriglobales</taxon>
        <taxon>Acidobacteriaceae</taxon>
        <taxon>Tunturiibacter</taxon>
    </lineage>
</organism>
<proteinExistence type="predicted"/>
<dbReference type="Pfam" id="PF00300">
    <property type="entry name" value="His_Phos_1"/>
    <property type="match status" value="1"/>
</dbReference>
<sequence length="207" mass="22962">MKSLNIALNYTSRRINKVPARFTLISHAPTSAQHLSAFPSDEPLEEFALAKLVTLNWQPPRAHHILTAPELRTQETAKALNLIATPTPELRDLDYGPWQGRSLADLHAEDPEAITQWLTNPTAAPHQGESIAALITRVQNWLTTLAVEETSHTLAITHPAVIRAAILHILHAPPQSFWRIDIAPLTLTDLRHNGRTWTLRAAAIPLA</sequence>
<accession>A0A7W8JDS7</accession>
<dbReference type="Proteomes" id="UP000569092">
    <property type="component" value="Unassembled WGS sequence"/>
</dbReference>
<protein>
    <submittedName>
        <fullName evidence="1">Broad specificity phosphatase PhoE</fullName>
    </submittedName>
</protein>
<reference evidence="1 2" key="1">
    <citation type="submission" date="2020-08" db="EMBL/GenBank/DDBJ databases">
        <title>Genomic Encyclopedia of Type Strains, Phase IV (KMG-V): Genome sequencing to study the core and pangenomes of soil and plant-associated prokaryotes.</title>
        <authorList>
            <person name="Whitman W."/>
        </authorList>
    </citation>
    <scope>NUCLEOTIDE SEQUENCE [LARGE SCALE GENOMIC DNA]</scope>
    <source>
        <strain evidence="1 2">M8US30</strain>
    </source>
</reference>
<name>A0A7W8JDS7_9BACT</name>
<dbReference type="EMBL" id="JACHDZ010000008">
    <property type="protein sequence ID" value="MBB5345989.1"/>
    <property type="molecule type" value="Genomic_DNA"/>
</dbReference>
<evidence type="ECO:0000313" key="2">
    <source>
        <dbReference type="Proteomes" id="UP000569092"/>
    </source>
</evidence>
<dbReference type="SUPFAM" id="SSF53254">
    <property type="entry name" value="Phosphoglycerate mutase-like"/>
    <property type="match status" value="1"/>
</dbReference>
<dbReference type="InterPro" id="IPR029033">
    <property type="entry name" value="His_PPase_superfam"/>
</dbReference>
<evidence type="ECO:0000313" key="1">
    <source>
        <dbReference type="EMBL" id="MBB5345989.1"/>
    </source>
</evidence>
<dbReference type="Gene3D" id="3.40.50.1240">
    <property type="entry name" value="Phosphoglycerate mutase-like"/>
    <property type="match status" value="1"/>
</dbReference>
<gene>
    <name evidence="1" type="ORF">HDF10_003996</name>
</gene>
<dbReference type="AlphaFoldDB" id="A0A7W8JDS7"/>